<evidence type="ECO:0000256" key="1">
    <source>
        <dbReference type="SAM" id="Phobius"/>
    </source>
</evidence>
<dbReference type="Proteomes" id="UP001596439">
    <property type="component" value="Unassembled WGS sequence"/>
</dbReference>
<evidence type="ECO:0000313" key="3">
    <source>
        <dbReference type="Proteomes" id="UP001596439"/>
    </source>
</evidence>
<proteinExistence type="predicted"/>
<evidence type="ECO:0008006" key="4">
    <source>
        <dbReference type="Google" id="ProtNLM"/>
    </source>
</evidence>
<dbReference type="EMBL" id="JBHTCE010000001">
    <property type="protein sequence ID" value="MFC7389837.1"/>
    <property type="molecule type" value="Genomic_DNA"/>
</dbReference>
<reference evidence="3" key="1">
    <citation type="journal article" date="2019" name="Int. J. Syst. Evol. Microbiol.">
        <title>The Global Catalogue of Microorganisms (GCM) 10K type strain sequencing project: providing services to taxonomists for standard genome sequencing and annotation.</title>
        <authorList>
            <consortium name="The Broad Institute Genomics Platform"/>
            <consortium name="The Broad Institute Genome Sequencing Center for Infectious Disease"/>
            <person name="Wu L."/>
            <person name="Ma J."/>
        </authorList>
    </citation>
    <scope>NUCLEOTIDE SEQUENCE [LARGE SCALE GENOMIC DNA]</scope>
    <source>
        <strain evidence="3">CCUG 55590</strain>
    </source>
</reference>
<name>A0ABW2PK35_9BACL</name>
<keyword evidence="1" id="KW-0472">Membrane</keyword>
<organism evidence="2 3">
    <name type="scientific">Exiguobacterium aestuarii</name>
    <dbReference type="NCBI Taxonomy" id="273527"/>
    <lineage>
        <taxon>Bacteria</taxon>
        <taxon>Bacillati</taxon>
        <taxon>Bacillota</taxon>
        <taxon>Bacilli</taxon>
        <taxon>Bacillales</taxon>
        <taxon>Bacillales Family XII. Incertae Sedis</taxon>
        <taxon>Exiguobacterium</taxon>
    </lineage>
</organism>
<feature type="transmembrane region" description="Helical" evidence="1">
    <location>
        <begin position="92"/>
        <end position="112"/>
    </location>
</feature>
<dbReference type="RefSeq" id="WP_214788164.1">
    <property type="nucleotide sequence ID" value="NZ_JANIEL010000002.1"/>
</dbReference>
<keyword evidence="1" id="KW-0812">Transmembrane</keyword>
<feature type="transmembrane region" description="Helical" evidence="1">
    <location>
        <begin position="7"/>
        <end position="29"/>
    </location>
</feature>
<sequence length="226" mass="26099">MRFTIRLLMVMLGSLMLVTGFIYLARLFWEWFHDPTKGGIVLLLSGEDGTSSGAYGGKFRLKEDEDFQILNHVFLDYTFGTGGTVTESGNSFWLWFLIGGLIVFLILMLSMIRKRKRVASTVDFSSDAVKRRVRTAKAKAFVESKEIQWTDSAIRNALIQFNLDLPVSLKHQSNETVLDWFKRIGVEEVDLSPYWKSRYVDVVVSDEDTRRFQEALQFMRLEDGRE</sequence>
<keyword evidence="3" id="KW-1185">Reference proteome</keyword>
<accession>A0ABW2PK35</accession>
<evidence type="ECO:0000313" key="2">
    <source>
        <dbReference type="EMBL" id="MFC7389837.1"/>
    </source>
</evidence>
<protein>
    <recommendedName>
        <fullName evidence="4">DUF4129 domain-containing protein</fullName>
    </recommendedName>
</protein>
<comment type="caution">
    <text evidence="2">The sequence shown here is derived from an EMBL/GenBank/DDBJ whole genome shotgun (WGS) entry which is preliminary data.</text>
</comment>
<keyword evidence="1" id="KW-1133">Transmembrane helix</keyword>
<gene>
    <name evidence="2" type="ORF">ACFQO8_06735</name>
</gene>